<dbReference type="PANTHER" id="PTHR38436">
    <property type="entry name" value="POLYKETIDE CYCLASE SNOAL-LIKE DOMAIN"/>
    <property type="match status" value="1"/>
</dbReference>
<dbReference type="InterPro" id="IPR032710">
    <property type="entry name" value="NTF2-like_dom_sf"/>
</dbReference>
<reference evidence="1 2" key="1">
    <citation type="submission" date="2019-06" db="EMBL/GenBank/DDBJ databases">
        <title>Draft genome sequence of the filamentous fungus Phialemoniopsis curvata isolated from diesel fuel.</title>
        <authorList>
            <person name="Varaljay V.A."/>
            <person name="Lyon W.J."/>
            <person name="Crouch A.L."/>
            <person name="Drake C.E."/>
            <person name="Hollomon J.M."/>
            <person name="Nadeau L.J."/>
            <person name="Nunn H.S."/>
            <person name="Stevenson B.S."/>
            <person name="Bojanowski C.L."/>
            <person name="Crookes-Goodson W.J."/>
        </authorList>
    </citation>
    <scope>NUCLEOTIDE SEQUENCE [LARGE SCALE GENOMIC DNA]</scope>
    <source>
        <strain evidence="1 2">D216</strain>
    </source>
</reference>
<dbReference type="InterPro" id="IPR009959">
    <property type="entry name" value="Cyclase_SnoaL-like"/>
</dbReference>
<accession>A0A507ALL6</accession>
<dbReference type="PANTHER" id="PTHR38436:SF3">
    <property type="entry name" value="CARBOXYMETHYLENEBUTENOLIDASE-RELATED"/>
    <property type="match status" value="1"/>
</dbReference>
<organism evidence="1 2">
    <name type="scientific">Thyridium curvatum</name>
    <dbReference type="NCBI Taxonomy" id="1093900"/>
    <lineage>
        <taxon>Eukaryota</taxon>
        <taxon>Fungi</taxon>
        <taxon>Dikarya</taxon>
        <taxon>Ascomycota</taxon>
        <taxon>Pezizomycotina</taxon>
        <taxon>Sordariomycetes</taxon>
        <taxon>Sordariomycetidae</taxon>
        <taxon>Thyridiales</taxon>
        <taxon>Thyridiaceae</taxon>
        <taxon>Thyridium</taxon>
    </lineage>
</organism>
<keyword evidence="2" id="KW-1185">Reference proteome</keyword>
<comment type="caution">
    <text evidence="1">The sequence shown here is derived from an EMBL/GenBank/DDBJ whole genome shotgun (WGS) entry which is preliminary data.</text>
</comment>
<dbReference type="InParanoid" id="A0A507ALL6"/>
<evidence type="ECO:0000313" key="1">
    <source>
        <dbReference type="EMBL" id="TPX08037.1"/>
    </source>
</evidence>
<dbReference type="OrthoDB" id="5440at2759"/>
<name>A0A507ALL6_9PEZI</name>
<dbReference type="EMBL" id="SKBQ01000081">
    <property type="protein sequence ID" value="TPX08037.1"/>
    <property type="molecule type" value="Genomic_DNA"/>
</dbReference>
<dbReference type="RefSeq" id="XP_030989748.1">
    <property type="nucleotide sequence ID" value="XM_031132833.1"/>
</dbReference>
<dbReference type="Proteomes" id="UP000319257">
    <property type="component" value="Unassembled WGS sequence"/>
</dbReference>
<dbReference type="GeneID" id="41977684"/>
<dbReference type="STRING" id="1093900.A0A507ALL6"/>
<sequence>MQSKYAKLPFLPETSLQQIAPGVTLSRPLSRRGYGPGLIVIVPSTGVAGPNALAVQDGVPSPMMKWAEESFVVVEIVESTLESSQNPIGLALGAIAASDATKPANSGVVLIVIVKADTQPAYTPQGWNRVAGTLASFPEIKGAAVYGDLANAQSLAASPVPLVQHLAGKATALLSRTQDLTAYDYPTVSHPAFAIPFHANFDYPAEGISHTRNLTFFKKLLNGPYFDLEALWDEHTYYEFENRSLECTMGTMVQEPYVNHVPTLTGGIGRARLTVFYRDHFIFSNPQDIETVLISRSMGIDRVIDEYLFKCTHNSQIDWLAPGIPATGRKLEIPMNAVVNVRGDRLYHEHIWWDQGTVLKQLGLLPDYLPYPHALPDGKLPGPGAHLEYRVPAAGREAALKLEDKDSIESNEMFTYKIREASG</sequence>
<evidence type="ECO:0008006" key="3">
    <source>
        <dbReference type="Google" id="ProtNLM"/>
    </source>
</evidence>
<dbReference type="AlphaFoldDB" id="A0A507ALL6"/>
<dbReference type="SUPFAM" id="SSF54427">
    <property type="entry name" value="NTF2-like"/>
    <property type="match status" value="1"/>
</dbReference>
<protein>
    <recommendedName>
        <fullName evidence="3">Carboxymethylenebutenolidase</fullName>
    </recommendedName>
</protein>
<proteinExistence type="predicted"/>
<dbReference type="GO" id="GO:0030638">
    <property type="term" value="P:polyketide metabolic process"/>
    <property type="evidence" value="ECO:0007669"/>
    <property type="project" value="InterPro"/>
</dbReference>
<dbReference type="Gene3D" id="3.10.450.50">
    <property type="match status" value="1"/>
</dbReference>
<evidence type="ECO:0000313" key="2">
    <source>
        <dbReference type="Proteomes" id="UP000319257"/>
    </source>
</evidence>
<gene>
    <name evidence="1" type="ORF">E0L32_010237</name>
</gene>